<protein>
    <submittedName>
        <fullName evidence="1">Uncharacterized protein</fullName>
    </submittedName>
</protein>
<sequence>MSGLRGKFRVRVQDSGVRGLLKGGEPMSHRKNRI</sequence>
<accession>A0A0E9QCW5</accession>
<proteinExistence type="predicted"/>
<name>A0A0E9QCW5_ANGAN</name>
<reference evidence="1" key="2">
    <citation type="journal article" date="2015" name="Fish Shellfish Immunol.">
        <title>Early steps in the European eel (Anguilla anguilla)-Vibrio vulnificus interaction in the gills: Role of the RtxA13 toxin.</title>
        <authorList>
            <person name="Callol A."/>
            <person name="Pajuelo D."/>
            <person name="Ebbesson L."/>
            <person name="Teles M."/>
            <person name="MacKenzie S."/>
            <person name="Amaro C."/>
        </authorList>
    </citation>
    <scope>NUCLEOTIDE SEQUENCE</scope>
</reference>
<dbReference type="AlphaFoldDB" id="A0A0E9QCW5"/>
<dbReference type="EMBL" id="GBXM01094412">
    <property type="protein sequence ID" value="JAH14165.1"/>
    <property type="molecule type" value="Transcribed_RNA"/>
</dbReference>
<organism evidence="1">
    <name type="scientific">Anguilla anguilla</name>
    <name type="common">European freshwater eel</name>
    <name type="synonym">Muraena anguilla</name>
    <dbReference type="NCBI Taxonomy" id="7936"/>
    <lineage>
        <taxon>Eukaryota</taxon>
        <taxon>Metazoa</taxon>
        <taxon>Chordata</taxon>
        <taxon>Craniata</taxon>
        <taxon>Vertebrata</taxon>
        <taxon>Euteleostomi</taxon>
        <taxon>Actinopterygii</taxon>
        <taxon>Neopterygii</taxon>
        <taxon>Teleostei</taxon>
        <taxon>Anguilliformes</taxon>
        <taxon>Anguillidae</taxon>
        <taxon>Anguilla</taxon>
    </lineage>
</organism>
<evidence type="ECO:0000313" key="1">
    <source>
        <dbReference type="EMBL" id="JAH14165.1"/>
    </source>
</evidence>
<reference evidence="1" key="1">
    <citation type="submission" date="2014-11" db="EMBL/GenBank/DDBJ databases">
        <authorList>
            <person name="Amaro Gonzalez C."/>
        </authorList>
    </citation>
    <scope>NUCLEOTIDE SEQUENCE</scope>
</reference>